<dbReference type="GO" id="GO:0043565">
    <property type="term" value="F:sequence-specific DNA binding"/>
    <property type="evidence" value="ECO:0007669"/>
    <property type="project" value="InterPro"/>
</dbReference>
<name>A0A4S4BIH2_9BACL</name>
<evidence type="ECO:0000256" key="6">
    <source>
        <dbReference type="ARBA" id="ARBA00023125"/>
    </source>
</evidence>
<dbReference type="Pfam" id="PF17853">
    <property type="entry name" value="GGDEF_2"/>
    <property type="match status" value="1"/>
</dbReference>
<dbReference type="PROSITE" id="PS50110">
    <property type="entry name" value="RESPONSE_REGULATORY"/>
    <property type="match status" value="1"/>
</dbReference>
<dbReference type="PROSITE" id="PS01124">
    <property type="entry name" value="HTH_ARAC_FAMILY_2"/>
    <property type="match status" value="1"/>
</dbReference>
<dbReference type="OrthoDB" id="9794370at2"/>
<organism evidence="11 12">
    <name type="scientific">Cohnella fermenti</name>
    <dbReference type="NCBI Taxonomy" id="2565925"/>
    <lineage>
        <taxon>Bacteria</taxon>
        <taxon>Bacillati</taxon>
        <taxon>Bacillota</taxon>
        <taxon>Bacilli</taxon>
        <taxon>Bacillales</taxon>
        <taxon>Paenibacillaceae</taxon>
        <taxon>Cohnella</taxon>
    </lineage>
</organism>
<feature type="domain" description="HTH araC/xylS-type" evidence="9">
    <location>
        <begin position="431"/>
        <end position="529"/>
    </location>
</feature>
<evidence type="ECO:0000259" key="9">
    <source>
        <dbReference type="PROSITE" id="PS01124"/>
    </source>
</evidence>
<dbReference type="Pfam" id="PF12833">
    <property type="entry name" value="HTH_18"/>
    <property type="match status" value="1"/>
</dbReference>
<dbReference type="InterPro" id="IPR001789">
    <property type="entry name" value="Sig_transdc_resp-reg_receiver"/>
</dbReference>
<keyword evidence="2" id="KW-0963">Cytoplasm</keyword>
<keyword evidence="4" id="KW-0902">Two-component regulatory system</keyword>
<evidence type="ECO:0000256" key="2">
    <source>
        <dbReference type="ARBA" id="ARBA00022490"/>
    </source>
</evidence>
<dbReference type="InterPro" id="IPR051552">
    <property type="entry name" value="HptR"/>
</dbReference>
<dbReference type="AlphaFoldDB" id="A0A4S4BIH2"/>
<keyword evidence="5" id="KW-0805">Transcription regulation</keyword>
<dbReference type="GO" id="GO:0003700">
    <property type="term" value="F:DNA-binding transcription factor activity"/>
    <property type="evidence" value="ECO:0007669"/>
    <property type="project" value="InterPro"/>
</dbReference>
<accession>A0A4S4BIH2</accession>
<feature type="domain" description="Response regulatory" evidence="10">
    <location>
        <begin position="3"/>
        <end position="120"/>
    </location>
</feature>
<dbReference type="Proteomes" id="UP000310636">
    <property type="component" value="Unassembled WGS sequence"/>
</dbReference>
<protein>
    <submittedName>
        <fullName evidence="11">Response regulator</fullName>
    </submittedName>
</protein>
<feature type="modified residue" description="4-aspartylphosphate" evidence="8">
    <location>
        <position position="55"/>
    </location>
</feature>
<dbReference type="SUPFAM" id="SSF46689">
    <property type="entry name" value="Homeodomain-like"/>
    <property type="match status" value="2"/>
</dbReference>
<dbReference type="Pfam" id="PF00072">
    <property type="entry name" value="Response_reg"/>
    <property type="match status" value="1"/>
</dbReference>
<comment type="caution">
    <text evidence="11">The sequence shown here is derived from an EMBL/GenBank/DDBJ whole genome shotgun (WGS) entry which is preliminary data.</text>
</comment>
<evidence type="ECO:0000313" key="12">
    <source>
        <dbReference type="Proteomes" id="UP000310636"/>
    </source>
</evidence>
<dbReference type="InterPro" id="IPR009057">
    <property type="entry name" value="Homeodomain-like_sf"/>
</dbReference>
<evidence type="ECO:0000259" key="10">
    <source>
        <dbReference type="PROSITE" id="PS50110"/>
    </source>
</evidence>
<evidence type="ECO:0000313" key="11">
    <source>
        <dbReference type="EMBL" id="THF74416.1"/>
    </source>
</evidence>
<keyword evidence="12" id="KW-1185">Reference proteome</keyword>
<reference evidence="11 12" key="1">
    <citation type="submission" date="2019-04" db="EMBL/GenBank/DDBJ databases">
        <title>Cohnella sp. nov. isolated from preserved vegetables.</title>
        <authorList>
            <person name="Lin S.-Y."/>
            <person name="Hung M.-H."/>
            <person name="Young C.-C."/>
        </authorList>
    </citation>
    <scope>NUCLEOTIDE SEQUENCE [LARGE SCALE GENOMIC DNA]</scope>
    <source>
        <strain evidence="11 12">CC-MHH1044</strain>
    </source>
</reference>
<dbReference type="InterPro" id="IPR018060">
    <property type="entry name" value="HTH_AraC"/>
</dbReference>
<dbReference type="SMART" id="SM00342">
    <property type="entry name" value="HTH_ARAC"/>
    <property type="match status" value="1"/>
</dbReference>
<dbReference type="PANTHER" id="PTHR42713:SF3">
    <property type="entry name" value="TRANSCRIPTIONAL REGULATORY PROTEIN HPTR"/>
    <property type="match status" value="1"/>
</dbReference>
<dbReference type="GO" id="GO:0000160">
    <property type="term" value="P:phosphorelay signal transduction system"/>
    <property type="evidence" value="ECO:0007669"/>
    <property type="project" value="UniProtKB-KW"/>
</dbReference>
<dbReference type="Gene3D" id="1.10.10.60">
    <property type="entry name" value="Homeodomain-like"/>
    <property type="match status" value="2"/>
</dbReference>
<dbReference type="PRINTS" id="PR00032">
    <property type="entry name" value="HTHARAC"/>
</dbReference>
<evidence type="ECO:0000256" key="8">
    <source>
        <dbReference type="PROSITE-ProRule" id="PRU00169"/>
    </source>
</evidence>
<dbReference type="SUPFAM" id="SSF52172">
    <property type="entry name" value="CheY-like"/>
    <property type="match status" value="1"/>
</dbReference>
<evidence type="ECO:0000256" key="5">
    <source>
        <dbReference type="ARBA" id="ARBA00023015"/>
    </source>
</evidence>
<dbReference type="EMBL" id="SSOB01000041">
    <property type="protein sequence ID" value="THF74416.1"/>
    <property type="molecule type" value="Genomic_DNA"/>
</dbReference>
<keyword evidence="7" id="KW-0804">Transcription</keyword>
<keyword evidence="3 8" id="KW-0597">Phosphoprotein</keyword>
<dbReference type="SMART" id="SM00448">
    <property type="entry name" value="REC"/>
    <property type="match status" value="1"/>
</dbReference>
<evidence type="ECO:0000256" key="1">
    <source>
        <dbReference type="ARBA" id="ARBA00004496"/>
    </source>
</evidence>
<gene>
    <name evidence="11" type="ORF">E6C55_25580</name>
</gene>
<evidence type="ECO:0000256" key="4">
    <source>
        <dbReference type="ARBA" id="ARBA00023012"/>
    </source>
</evidence>
<keyword evidence="6" id="KW-0238">DNA-binding</keyword>
<proteinExistence type="predicted"/>
<dbReference type="InterPro" id="IPR041522">
    <property type="entry name" value="CdaR_GGDEF"/>
</dbReference>
<sequence>MLKVLIAEDEMLVRIGLKNSIPWDTLDMEVIADVANGQSAWEVYERERPDIVLTDIKMPDMDGLQLISRIREQDADTKIIILTVYEEFDLLHRALKLNVADYILKLKMSIEDMVKVLGKIREECMQERSRPIHDMQDTVKLDMEQLKEHVVKDYLFYGRYTEREFAARLEQLRVRLQSERLVVCVMAIEQFELVEARFGDWHGKLIRFSIVNMISEILAGNERGEVIHDKEERYMLLFSFSDVSSEHRTHMLLQEILEHIQGVLKSYLNAAVTFGVSTQNSGYGSLKKMYGECIRALDKRYLIGNERFIRWDDQLEERLLASAQASLTPLIELAGELDERFQREVEAGIRMCLGADTLMRMDIELMFMRWIHWPTVNRNDYQEDLSGIALQAVDQIRRCATLADTIAVFRRYLSEIKERKERQSYLSMEVAAAVKFIEANYSKDISLQQVAEHVQLSSSYLSSLFRKELQRSFIDYLNRYRVDRAKELLVNTYLKSYEIAERVGYQDDSYFSRIFKRETGLRPNEFRKQWHIVGKEESGDESGSQMV</sequence>
<dbReference type="InterPro" id="IPR020449">
    <property type="entry name" value="Tscrpt_reg_AraC-type_HTH"/>
</dbReference>
<evidence type="ECO:0000256" key="7">
    <source>
        <dbReference type="ARBA" id="ARBA00023163"/>
    </source>
</evidence>
<evidence type="ECO:0000256" key="3">
    <source>
        <dbReference type="ARBA" id="ARBA00022553"/>
    </source>
</evidence>
<dbReference type="RefSeq" id="WP_136372671.1">
    <property type="nucleotide sequence ID" value="NZ_SSOB01000041.1"/>
</dbReference>
<dbReference type="InterPro" id="IPR011006">
    <property type="entry name" value="CheY-like_superfamily"/>
</dbReference>
<comment type="subcellular location">
    <subcellularLocation>
        <location evidence="1">Cytoplasm</location>
    </subcellularLocation>
</comment>
<dbReference type="PANTHER" id="PTHR42713">
    <property type="entry name" value="HISTIDINE KINASE-RELATED"/>
    <property type="match status" value="1"/>
</dbReference>
<dbReference type="CDD" id="cd17536">
    <property type="entry name" value="REC_YesN-like"/>
    <property type="match status" value="1"/>
</dbReference>
<dbReference type="GO" id="GO:0005737">
    <property type="term" value="C:cytoplasm"/>
    <property type="evidence" value="ECO:0007669"/>
    <property type="project" value="UniProtKB-SubCell"/>
</dbReference>
<dbReference type="Gene3D" id="3.40.50.2300">
    <property type="match status" value="1"/>
</dbReference>